<dbReference type="InterPro" id="IPR036770">
    <property type="entry name" value="Ankyrin_rpt-contain_sf"/>
</dbReference>
<organism evidence="5 6">
    <name type="scientific">Fusarium avenaceum</name>
    <dbReference type="NCBI Taxonomy" id="40199"/>
    <lineage>
        <taxon>Eukaryota</taxon>
        <taxon>Fungi</taxon>
        <taxon>Dikarya</taxon>
        <taxon>Ascomycota</taxon>
        <taxon>Pezizomycotina</taxon>
        <taxon>Sordariomycetes</taxon>
        <taxon>Hypocreomycetidae</taxon>
        <taxon>Hypocreales</taxon>
        <taxon>Nectriaceae</taxon>
        <taxon>Fusarium</taxon>
        <taxon>Fusarium tricinctum species complex</taxon>
    </lineage>
</organism>
<feature type="repeat" description="ANK" evidence="3">
    <location>
        <begin position="450"/>
        <end position="482"/>
    </location>
</feature>
<proteinExistence type="predicted"/>
<feature type="compositionally biased region" description="Polar residues" evidence="4">
    <location>
        <begin position="220"/>
        <end position="229"/>
    </location>
</feature>
<comment type="caution">
    <text evidence="5">The sequence shown here is derived from an EMBL/GenBank/DDBJ whole genome shotgun (WGS) entry which is preliminary data.</text>
</comment>
<dbReference type="PROSITE" id="PS50297">
    <property type="entry name" value="ANK_REP_REGION"/>
    <property type="match status" value="4"/>
</dbReference>
<reference evidence="5" key="1">
    <citation type="submission" date="2021-04" db="EMBL/GenBank/DDBJ databases">
        <title>Draft genome of Fusarium avenaceum strain F156N33, isolated from an atmospheric sample in Virginia.</title>
        <authorList>
            <person name="Yang S."/>
            <person name="Vinatzer B.A."/>
            <person name="Coleman J."/>
        </authorList>
    </citation>
    <scope>NUCLEOTIDE SEQUENCE</scope>
    <source>
        <strain evidence="5">F156N33</strain>
    </source>
</reference>
<evidence type="ECO:0000313" key="5">
    <source>
        <dbReference type="EMBL" id="KAG5659743.1"/>
    </source>
</evidence>
<feature type="repeat" description="ANK" evidence="3">
    <location>
        <begin position="417"/>
        <end position="449"/>
    </location>
</feature>
<evidence type="ECO:0000313" key="6">
    <source>
        <dbReference type="Proteomes" id="UP000782241"/>
    </source>
</evidence>
<feature type="compositionally biased region" description="Low complexity" evidence="4">
    <location>
        <begin position="248"/>
        <end position="263"/>
    </location>
</feature>
<feature type="repeat" description="ANK" evidence="3">
    <location>
        <begin position="351"/>
        <end position="383"/>
    </location>
</feature>
<feature type="region of interest" description="Disordered" evidence="4">
    <location>
        <begin position="1"/>
        <end position="20"/>
    </location>
</feature>
<dbReference type="SUPFAM" id="SSF48403">
    <property type="entry name" value="Ankyrin repeat"/>
    <property type="match status" value="2"/>
</dbReference>
<dbReference type="InterPro" id="IPR002110">
    <property type="entry name" value="Ankyrin_rpt"/>
</dbReference>
<keyword evidence="1" id="KW-0677">Repeat</keyword>
<feature type="region of interest" description="Disordered" evidence="4">
    <location>
        <begin position="697"/>
        <end position="736"/>
    </location>
</feature>
<dbReference type="SMART" id="SM00248">
    <property type="entry name" value="ANK"/>
    <property type="match status" value="9"/>
</dbReference>
<dbReference type="Pfam" id="PF12796">
    <property type="entry name" value="Ank_2"/>
    <property type="match status" value="3"/>
</dbReference>
<dbReference type="PANTHER" id="PTHR24198">
    <property type="entry name" value="ANKYRIN REPEAT AND PROTEIN KINASE DOMAIN-CONTAINING PROTEIN"/>
    <property type="match status" value="1"/>
</dbReference>
<name>A0A9P7KRD9_9HYPO</name>
<dbReference type="AlphaFoldDB" id="A0A9P7KRD9"/>
<accession>A0A9P7KRD9</accession>
<dbReference type="EMBL" id="JAGPUO010000011">
    <property type="protein sequence ID" value="KAG5659743.1"/>
    <property type="molecule type" value="Genomic_DNA"/>
</dbReference>
<evidence type="ECO:0000256" key="3">
    <source>
        <dbReference type="PROSITE-ProRule" id="PRU00023"/>
    </source>
</evidence>
<evidence type="ECO:0000256" key="4">
    <source>
        <dbReference type="SAM" id="MobiDB-lite"/>
    </source>
</evidence>
<feature type="region of interest" description="Disordered" evidence="4">
    <location>
        <begin position="211"/>
        <end position="268"/>
    </location>
</feature>
<evidence type="ECO:0008006" key="7">
    <source>
        <dbReference type="Google" id="ProtNLM"/>
    </source>
</evidence>
<keyword evidence="2 3" id="KW-0040">ANK repeat</keyword>
<dbReference type="PROSITE" id="PS50088">
    <property type="entry name" value="ANK_REPEAT"/>
    <property type="match status" value="4"/>
</dbReference>
<dbReference type="Proteomes" id="UP000782241">
    <property type="component" value="Unassembled WGS sequence"/>
</dbReference>
<keyword evidence="6" id="KW-1185">Reference proteome</keyword>
<evidence type="ECO:0000256" key="1">
    <source>
        <dbReference type="ARBA" id="ARBA00022737"/>
    </source>
</evidence>
<gene>
    <name evidence="5" type="ORF">KAF25_002302</name>
</gene>
<dbReference type="Gene3D" id="1.25.40.20">
    <property type="entry name" value="Ankyrin repeat-containing domain"/>
    <property type="match status" value="2"/>
</dbReference>
<protein>
    <recommendedName>
        <fullName evidence="7">Ankyrin repeat protein</fullName>
    </recommendedName>
</protein>
<sequence length="736" mass="78623">MCGSQGKAAESLGSLPPESYNSLSSDRHLISFTASSQEHTKFQQHSRLIMDLINLTTFCTSISSNATSITAVANKLASALEKDDQNALQLNLMAASLGQLHRSMEQLEQALNAAPLVSTQLHDQLFNLLAACAGRMNDVYTDVMYLHPSDLSSLNGSFLTAYSGFTMIHAQTFAFLTNVLSQYEQTKQEQSLDSTAVRDLIKQAETSSHLTDNLKILQPNADSMKSTPLSEKRQPPVTSNNDAPPPYMSSASSPTSPAVAQSPERPKGSSFFRALTSALRSKPDPLVSALCQAVVQGNEQQISGLISQGANINGSNEDGRTPLRCAIKSDQAGAARLLLSAGVNTSSKGWSELPPLFQAASAGSLKVAQVLLEFGADVHSKAVSGQSHLVDVVNKGNAAGVGFLLASGAAADTKDITGQQIIVMAAKKGSVELMRVLIDNGADINATDIIGNTVLVTAVEKGDINMLELLLDKGADTEARTNLGMTVLGLAIEKRKFDIAKRLLVGGANPGTTIHSQPIIIKILRDGLLKTGDKMEVIRLLLDNGVDPDTADAIWGLPAICHAVELSKAPVVEEMLRRGAKTKVRMLAGQTLLTYSIDINRRKHIKALLDYGVDVNEVDGLNRTPLMLSLLRLDYNLAKMFVDHGADPTAKANEEAAKFIKAIKRNDFLELFQTAGSATSETSRTERNVSNVPDYTAEMPASETFPSEVPGSGMFASEVPASEVPPPSYELAAGKR</sequence>
<dbReference type="PANTHER" id="PTHR24198:SF165">
    <property type="entry name" value="ANKYRIN REPEAT-CONTAINING PROTEIN-RELATED"/>
    <property type="match status" value="1"/>
</dbReference>
<feature type="repeat" description="ANK" evidence="3">
    <location>
        <begin position="318"/>
        <end position="350"/>
    </location>
</feature>
<evidence type="ECO:0000256" key="2">
    <source>
        <dbReference type="ARBA" id="ARBA00023043"/>
    </source>
</evidence>